<name>A0AAV3Y9V7_9GAST</name>
<dbReference type="EMBL" id="BLXT01000641">
    <property type="protein sequence ID" value="GFN79226.1"/>
    <property type="molecule type" value="Genomic_DNA"/>
</dbReference>
<proteinExistence type="predicted"/>
<protein>
    <submittedName>
        <fullName evidence="1">Uncharacterized protein</fullName>
    </submittedName>
</protein>
<evidence type="ECO:0000313" key="2">
    <source>
        <dbReference type="Proteomes" id="UP000735302"/>
    </source>
</evidence>
<comment type="caution">
    <text evidence="1">The sequence shown here is derived from an EMBL/GenBank/DDBJ whole genome shotgun (WGS) entry which is preliminary data.</text>
</comment>
<accession>A0AAV3Y9V7</accession>
<organism evidence="1 2">
    <name type="scientific">Plakobranchus ocellatus</name>
    <dbReference type="NCBI Taxonomy" id="259542"/>
    <lineage>
        <taxon>Eukaryota</taxon>
        <taxon>Metazoa</taxon>
        <taxon>Spiralia</taxon>
        <taxon>Lophotrochozoa</taxon>
        <taxon>Mollusca</taxon>
        <taxon>Gastropoda</taxon>
        <taxon>Heterobranchia</taxon>
        <taxon>Euthyneura</taxon>
        <taxon>Panpulmonata</taxon>
        <taxon>Sacoglossa</taxon>
        <taxon>Placobranchoidea</taxon>
        <taxon>Plakobranchidae</taxon>
        <taxon>Plakobranchus</taxon>
    </lineage>
</organism>
<sequence length="104" mass="11755">MFLLRGSGMASFRAHAIFPLKSAWKLSLPRLPGMSPLRVPENGLHQGWLECPQLQSLKIVSIKGRWNFLTLESLGNCLHQGSLECPHLEYLEIVSTKYPWSVPI</sequence>
<dbReference type="Proteomes" id="UP000735302">
    <property type="component" value="Unassembled WGS sequence"/>
</dbReference>
<evidence type="ECO:0000313" key="1">
    <source>
        <dbReference type="EMBL" id="GFN79226.1"/>
    </source>
</evidence>
<dbReference type="AlphaFoldDB" id="A0AAV3Y9V7"/>
<gene>
    <name evidence="1" type="ORF">PoB_000573200</name>
</gene>
<reference evidence="1 2" key="1">
    <citation type="journal article" date="2021" name="Elife">
        <title>Chloroplast acquisition without the gene transfer in kleptoplastic sea slugs, Plakobranchus ocellatus.</title>
        <authorList>
            <person name="Maeda T."/>
            <person name="Takahashi S."/>
            <person name="Yoshida T."/>
            <person name="Shimamura S."/>
            <person name="Takaki Y."/>
            <person name="Nagai Y."/>
            <person name="Toyoda A."/>
            <person name="Suzuki Y."/>
            <person name="Arimoto A."/>
            <person name="Ishii H."/>
            <person name="Satoh N."/>
            <person name="Nishiyama T."/>
            <person name="Hasebe M."/>
            <person name="Maruyama T."/>
            <person name="Minagawa J."/>
            <person name="Obokata J."/>
            <person name="Shigenobu S."/>
        </authorList>
    </citation>
    <scope>NUCLEOTIDE SEQUENCE [LARGE SCALE GENOMIC DNA]</scope>
</reference>
<keyword evidence="2" id="KW-1185">Reference proteome</keyword>